<dbReference type="Proteomes" id="UP000184510">
    <property type="component" value="Unassembled WGS sequence"/>
</dbReference>
<dbReference type="AlphaFoldDB" id="A0A1M6IJ12"/>
<proteinExistence type="predicted"/>
<dbReference type="RefSeq" id="WP_143183413.1">
    <property type="nucleotide sequence ID" value="NZ_FQYR01000003.1"/>
</dbReference>
<keyword evidence="4" id="KW-1185">Reference proteome</keyword>
<dbReference type="InParanoid" id="A0A1M6IJ12"/>
<name>A0A1M6IJ12_9BACT</name>
<organism evidence="3 4">
    <name type="scientific">Rubritalea squalenifaciens DSM 18772</name>
    <dbReference type="NCBI Taxonomy" id="1123071"/>
    <lineage>
        <taxon>Bacteria</taxon>
        <taxon>Pseudomonadati</taxon>
        <taxon>Verrucomicrobiota</taxon>
        <taxon>Verrucomicrobiia</taxon>
        <taxon>Verrucomicrobiales</taxon>
        <taxon>Rubritaleaceae</taxon>
        <taxon>Rubritalea</taxon>
    </lineage>
</organism>
<feature type="region of interest" description="Disordered" evidence="1">
    <location>
        <begin position="63"/>
        <end position="83"/>
    </location>
</feature>
<accession>A0A1M6IJ12</accession>
<evidence type="ECO:0000313" key="4">
    <source>
        <dbReference type="Proteomes" id="UP000184510"/>
    </source>
</evidence>
<feature type="chain" id="PRO_5013291303" evidence="2">
    <location>
        <begin position="23"/>
        <end position="105"/>
    </location>
</feature>
<dbReference type="OrthoDB" id="200233at2"/>
<dbReference type="STRING" id="1123071.SAMN02745181_1827"/>
<dbReference type="EMBL" id="FQYR01000003">
    <property type="protein sequence ID" value="SHJ34363.1"/>
    <property type="molecule type" value="Genomic_DNA"/>
</dbReference>
<sequence>MKATFTLCAAAALSLLISSCSAPNGIVDSAVDFDDNYPMGYYHKNGYVISPYKPHNIMNVKGMTSGHLARDPSTADVDPTTGKPIMKTAKIFRIPEPPARKAAAN</sequence>
<evidence type="ECO:0000313" key="3">
    <source>
        <dbReference type="EMBL" id="SHJ34363.1"/>
    </source>
</evidence>
<evidence type="ECO:0000256" key="2">
    <source>
        <dbReference type="SAM" id="SignalP"/>
    </source>
</evidence>
<protein>
    <submittedName>
        <fullName evidence="3">Uncharacterized protein</fullName>
    </submittedName>
</protein>
<evidence type="ECO:0000256" key="1">
    <source>
        <dbReference type="SAM" id="MobiDB-lite"/>
    </source>
</evidence>
<reference evidence="3 4" key="1">
    <citation type="submission" date="2016-11" db="EMBL/GenBank/DDBJ databases">
        <authorList>
            <person name="Jaros S."/>
            <person name="Januszkiewicz K."/>
            <person name="Wedrychowicz H."/>
        </authorList>
    </citation>
    <scope>NUCLEOTIDE SEQUENCE [LARGE SCALE GENOMIC DNA]</scope>
    <source>
        <strain evidence="3 4">DSM 18772</strain>
    </source>
</reference>
<gene>
    <name evidence="3" type="ORF">SAMN02745181_1827</name>
</gene>
<feature type="signal peptide" evidence="2">
    <location>
        <begin position="1"/>
        <end position="22"/>
    </location>
</feature>
<keyword evidence="2" id="KW-0732">Signal</keyword>
<dbReference type="PROSITE" id="PS51257">
    <property type="entry name" value="PROKAR_LIPOPROTEIN"/>
    <property type="match status" value="1"/>
</dbReference>